<gene>
    <name evidence="1" type="ORF">RFI_00586</name>
</gene>
<name>X6PDB8_RETFI</name>
<evidence type="ECO:0000313" key="1">
    <source>
        <dbReference type="EMBL" id="ETO36475.1"/>
    </source>
</evidence>
<evidence type="ECO:0000313" key="2">
    <source>
        <dbReference type="Proteomes" id="UP000023152"/>
    </source>
</evidence>
<keyword evidence="2" id="KW-1185">Reference proteome</keyword>
<dbReference type="Proteomes" id="UP000023152">
    <property type="component" value="Unassembled WGS sequence"/>
</dbReference>
<protein>
    <submittedName>
        <fullName evidence="1">Uncharacterized protein</fullName>
    </submittedName>
</protein>
<sequence length="285" mass="32497">MFVGSDKCKGKSTLLMQLFEEQPFNVGAQQMKNTLHSSCVDLIFLGEKHKCNYHVIDVHGKLNDPFFLHCTNNKISKIDAIVRLAKFCHCIVLQVTKTQFQAKKTKNDLFGIQPDKCPEMEELLKKLKVLELYFSLIKKKKFFLNNNEAPKCQIALVVKDCKVMKANSKSTDNIFYSPKRELKNKLEYFENCVSDFAKRLFETGIPIEFCDGDQSRMSDDFISKIFDSEGVGAPEKISDQKEADSGTKKDNKIILGSLASSRVFILNFMRSGNICSIRQLADIKF</sequence>
<comment type="caution">
    <text evidence="1">The sequence shown here is derived from an EMBL/GenBank/DDBJ whole genome shotgun (WGS) entry which is preliminary data.</text>
</comment>
<dbReference type="OrthoDB" id="1597724at2759"/>
<feature type="non-terminal residue" evidence="1">
    <location>
        <position position="285"/>
    </location>
</feature>
<dbReference type="AlphaFoldDB" id="X6PDB8"/>
<reference evidence="1 2" key="1">
    <citation type="journal article" date="2013" name="Curr. Biol.">
        <title>The Genome of the Foraminiferan Reticulomyxa filosa.</title>
        <authorList>
            <person name="Glockner G."/>
            <person name="Hulsmann N."/>
            <person name="Schleicher M."/>
            <person name="Noegel A.A."/>
            <person name="Eichinger L."/>
            <person name="Gallinger C."/>
            <person name="Pawlowski J."/>
            <person name="Sierra R."/>
            <person name="Euteneuer U."/>
            <person name="Pillet L."/>
            <person name="Moustafa A."/>
            <person name="Platzer M."/>
            <person name="Groth M."/>
            <person name="Szafranski K."/>
            <person name="Schliwa M."/>
        </authorList>
    </citation>
    <scope>NUCLEOTIDE SEQUENCE [LARGE SCALE GENOMIC DNA]</scope>
</reference>
<dbReference type="EMBL" id="ASPP01000617">
    <property type="protein sequence ID" value="ETO36475.1"/>
    <property type="molecule type" value="Genomic_DNA"/>
</dbReference>
<accession>X6PDB8</accession>
<proteinExistence type="predicted"/>
<organism evidence="1 2">
    <name type="scientific">Reticulomyxa filosa</name>
    <dbReference type="NCBI Taxonomy" id="46433"/>
    <lineage>
        <taxon>Eukaryota</taxon>
        <taxon>Sar</taxon>
        <taxon>Rhizaria</taxon>
        <taxon>Retaria</taxon>
        <taxon>Foraminifera</taxon>
        <taxon>Monothalamids</taxon>
        <taxon>Reticulomyxidae</taxon>
        <taxon>Reticulomyxa</taxon>
    </lineage>
</organism>